<dbReference type="eggNOG" id="ENOG502R4UI">
    <property type="taxonomic scope" value="Eukaryota"/>
</dbReference>
<evidence type="ECO:0000313" key="7">
    <source>
        <dbReference type="EnsemblPlants" id="Zm00001eb336180_P001"/>
    </source>
</evidence>
<dbReference type="OMA" id="WITYPSK"/>
<evidence type="ECO:0000256" key="2">
    <source>
        <dbReference type="ARBA" id="ARBA00022702"/>
    </source>
</evidence>
<dbReference type="InterPro" id="IPR008801">
    <property type="entry name" value="RALF"/>
</dbReference>
<dbReference type="Pfam" id="PF05498">
    <property type="entry name" value="RALF"/>
    <property type="match status" value="1"/>
</dbReference>
<keyword evidence="8" id="KW-1185">Reference proteome</keyword>
<dbReference type="PaxDb" id="4577-AC218457.2_FGP008"/>
<feature type="signal peptide" evidence="5">
    <location>
        <begin position="1"/>
        <end position="36"/>
    </location>
</feature>
<dbReference type="GeneID" id="103634839"/>
<evidence type="ECO:0007829" key="9">
    <source>
        <dbReference type="PeptideAtlas" id="K7VAJ2"/>
    </source>
</evidence>
<name>K7VAJ2_MAIZE</name>
<evidence type="ECO:0000256" key="1">
    <source>
        <dbReference type="ARBA" id="ARBA00009178"/>
    </source>
</evidence>
<dbReference type="AlphaFoldDB" id="K7VAJ2"/>
<reference evidence="7" key="3">
    <citation type="submission" date="2019-07" db="EMBL/GenBank/DDBJ databases">
        <authorList>
            <person name="Seetharam A."/>
            <person name="Woodhouse M."/>
            <person name="Cannon E."/>
        </authorList>
    </citation>
    <scope>NUCLEOTIDE SEQUENCE [LARGE SCALE GENOMIC DNA]</scope>
    <source>
        <strain evidence="7">cv. B73</strain>
    </source>
</reference>
<evidence type="ECO:0000313" key="6">
    <source>
        <dbReference type="EMBL" id="AQK90356.1"/>
    </source>
</evidence>
<dbReference type="Gramene" id="Zm00001eb336180_T001">
    <property type="protein sequence ID" value="Zm00001eb336180_P001"/>
    <property type="gene ID" value="Zm00001eb336180"/>
</dbReference>
<dbReference type="OrthoDB" id="676993at2759"/>
<dbReference type="HOGENOM" id="CLU_2625585_0_0_1"/>
<keyword evidence="3 5" id="KW-0732">Signal</keyword>
<dbReference type="RefSeq" id="XP_008655647.1">
    <property type="nucleotide sequence ID" value="XM_008657425.4"/>
</dbReference>
<evidence type="ECO:0000256" key="5">
    <source>
        <dbReference type="SAM" id="SignalP"/>
    </source>
</evidence>
<protein>
    <submittedName>
        <fullName evidence="6 7">Uncharacterized protein</fullName>
    </submittedName>
</protein>
<dbReference type="KEGG" id="zma:103634839"/>
<reference evidence="8" key="1">
    <citation type="journal article" date="2009" name="Science">
        <title>The B73 maize genome: complexity, diversity, and dynamics.</title>
        <authorList>
            <person name="Schnable P.S."/>
            <person name="Ware D."/>
            <person name="Fulton R.S."/>
            <person name="Stein J.C."/>
            <person name="Wei F."/>
            <person name="Pasternak S."/>
            <person name="Liang C."/>
            <person name="Zhang J."/>
            <person name="Fulton L."/>
            <person name="Graves T.A."/>
            <person name="Minx P."/>
            <person name="Reily A.D."/>
            <person name="Courtney L."/>
            <person name="Kruchowski S.S."/>
            <person name="Tomlinson C."/>
            <person name="Strong C."/>
            <person name="Delehaunty K."/>
            <person name="Fronick C."/>
            <person name="Courtney B."/>
            <person name="Rock S.M."/>
            <person name="Belter E."/>
            <person name="Du F."/>
            <person name="Kim K."/>
            <person name="Abbott R.M."/>
            <person name="Cotton M."/>
            <person name="Levy A."/>
            <person name="Marchetto P."/>
            <person name="Ochoa K."/>
            <person name="Jackson S.M."/>
            <person name="Gillam B."/>
            <person name="Chen W."/>
            <person name="Yan L."/>
            <person name="Higginbotham J."/>
            <person name="Cardenas M."/>
            <person name="Waligorski J."/>
            <person name="Applebaum E."/>
            <person name="Phelps L."/>
            <person name="Falcone J."/>
            <person name="Kanchi K."/>
            <person name="Thane T."/>
            <person name="Scimone A."/>
            <person name="Thane N."/>
            <person name="Henke J."/>
            <person name="Wang T."/>
            <person name="Ruppert J."/>
            <person name="Shah N."/>
            <person name="Rotter K."/>
            <person name="Hodges J."/>
            <person name="Ingenthron E."/>
            <person name="Cordes M."/>
            <person name="Kohlberg S."/>
            <person name="Sgro J."/>
            <person name="Delgado B."/>
            <person name="Mead K."/>
            <person name="Chinwalla A."/>
            <person name="Leonard S."/>
            <person name="Crouse K."/>
            <person name="Collura K."/>
            <person name="Kudrna D."/>
            <person name="Currie J."/>
            <person name="He R."/>
            <person name="Angelova A."/>
            <person name="Rajasekar S."/>
            <person name="Mueller T."/>
            <person name="Lomeli R."/>
            <person name="Scara G."/>
            <person name="Ko A."/>
            <person name="Delaney K."/>
            <person name="Wissotski M."/>
            <person name="Lopez G."/>
            <person name="Campos D."/>
            <person name="Braidotti M."/>
            <person name="Ashley E."/>
            <person name="Golser W."/>
            <person name="Kim H."/>
            <person name="Lee S."/>
            <person name="Lin J."/>
            <person name="Dujmic Z."/>
            <person name="Kim W."/>
            <person name="Talag J."/>
            <person name="Zuccolo A."/>
            <person name="Fan C."/>
            <person name="Sebastian A."/>
            <person name="Kramer M."/>
            <person name="Spiegel L."/>
            <person name="Nascimento L."/>
            <person name="Zutavern T."/>
            <person name="Miller B."/>
            <person name="Ambroise C."/>
            <person name="Muller S."/>
            <person name="Spooner W."/>
            <person name="Narechania A."/>
            <person name="Ren L."/>
            <person name="Wei S."/>
            <person name="Kumari S."/>
            <person name="Faga B."/>
            <person name="Levy M.J."/>
            <person name="McMahan L."/>
            <person name="Van Buren P."/>
            <person name="Vaughn M.W."/>
            <person name="Ying K."/>
            <person name="Yeh C.-T."/>
            <person name="Emrich S.J."/>
            <person name="Jia Y."/>
            <person name="Kalyanaraman A."/>
            <person name="Hsia A.-P."/>
            <person name="Barbazuk W.B."/>
            <person name="Baucom R.S."/>
            <person name="Brutnell T.P."/>
            <person name="Carpita N.C."/>
            <person name="Chaparro C."/>
            <person name="Chia J.-M."/>
            <person name="Deragon J.-M."/>
            <person name="Estill J.C."/>
            <person name="Fu Y."/>
            <person name="Jeddeloh J.A."/>
            <person name="Han Y."/>
            <person name="Lee H."/>
            <person name="Li P."/>
            <person name="Lisch D.R."/>
            <person name="Liu S."/>
            <person name="Liu Z."/>
            <person name="Nagel D.H."/>
            <person name="McCann M.C."/>
            <person name="SanMiguel P."/>
            <person name="Myers A.M."/>
            <person name="Nettleton D."/>
            <person name="Nguyen J."/>
            <person name="Penning B.W."/>
            <person name="Ponnala L."/>
            <person name="Schneider K.L."/>
            <person name="Schwartz D.C."/>
            <person name="Sharma A."/>
            <person name="Soderlund C."/>
            <person name="Springer N.M."/>
            <person name="Sun Q."/>
            <person name="Wang H."/>
            <person name="Waterman M."/>
            <person name="Westerman R."/>
            <person name="Wolfgruber T.K."/>
            <person name="Yang L."/>
            <person name="Yu Y."/>
            <person name="Zhang L."/>
            <person name="Zhou S."/>
            <person name="Zhu Q."/>
            <person name="Bennetzen J.L."/>
            <person name="Dawe R.K."/>
            <person name="Jiang J."/>
            <person name="Jiang N."/>
            <person name="Presting G.G."/>
            <person name="Wessler S.R."/>
            <person name="Aluru S."/>
            <person name="Martienssen R.A."/>
            <person name="Clifton S.W."/>
            <person name="McCombie W.R."/>
            <person name="Wing R.A."/>
            <person name="Wilson R.K."/>
        </authorList>
    </citation>
    <scope>NUCLEOTIDE SEQUENCE [LARGE SCALE GENOMIC DNA]</scope>
    <source>
        <strain evidence="8">cv. B73</strain>
    </source>
</reference>
<keyword evidence="2" id="KW-0372">Hormone</keyword>
<sequence length="89" mass="9228">MEKAAGVSAARLAVAAAAVLLCLLLLLAAGPQGVSGADGRRKTASPYDKLISCRVLGNCDKNKGPEATRPGKPVNKYTRGCSKIDKCRD</sequence>
<keyword evidence="4" id="KW-1015">Disulfide bond</keyword>
<keyword evidence="9" id="KW-1267">Proteomics identification</keyword>
<dbReference type="EMBL" id="CM000784">
    <property type="protein sequence ID" value="AQK90356.1"/>
    <property type="molecule type" value="Genomic_DNA"/>
</dbReference>
<organism evidence="6">
    <name type="scientific">Zea mays</name>
    <name type="common">Maize</name>
    <dbReference type="NCBI Taxonomy" id="4577"/>
    <lineage>
        <taxon>Eukaryota</taxon>
        <taxon>Viridiplantae</taxon>
        <taxon>Streptophyta</taxon>
        <taxon>Embryophyta</taxon>
        <taxon>Tracheophyta</taxon>
        <taxon>Spermatophyta</taxon>
        <taxon>Magnoliopsida</taxon>
        <taxon>Liliopsida</taxon>
        <taxon>Poales</taxon>
        <taxon>Poaceae</taxon>
        <taxon>PACMAD clade</taxon>
        <taxon>Panicoideae</taxon>
        <taxon>Andropogonodae</taxon>
        <taxon>Andropogoneae</taxon>
        <taxon>Tripsacinae</taxon>
        <taxon>Zea</taxon>
    </lineage>
</organism>
<evidence type="ECO:0000256" key="4">
    <source>
        <dbReference type="ARBA" id="ARBA00023157"/>
    </source>
</evidence>
<dbReference type="Proteomes" id="UP000007305">
    <property type="component" value="Chromosome 8"/>
</dbReference>
<reference evidence="7" key="4">
    <citation type="submission" date="2021-05" db="UniProtKB">
        <authorList>
            <consortium name="EnsemblPlants"/>
        </authorList>
    </citation>
    <scope>IDENTIFICATION</scope>
    <source>
        <strain evidence="7">cv. B73</strain>
    </source>
</reference>
<comment type="similarity">
    <text evidence="1">Belongs to the plant rapid alkalinization factor (RALF) family.</text>
</comment>
<evidence type="ECO:0000256" key="3">
    <source>
        <dbReference type="ARBA" id="ARBA00022729"/>
    </source>
</evidence>
<gene>
    <name evidence="7" type="primary">LOC103634839</name>
    <name evidence="6" type="ORF">ZEAMMB73_Zm00001d008650</name>
</gene>
<dbReference type="EnsemblPlants" id="Zm00001eb336180_T001">
    <property type="protein sequence ID" value="Zm00001eb336180_P001"/>
    <property type="gene ID" value="Zm00001eb336180"/>
</dbReference>
<proteinExistence type="evidence at protein level"/>
<reference evidence="6" key="2">
    <citation type="submission" date="2015-12" db="EMBL/GenBank/DDBJ databases">
        <title>Update maize B73 reference genome by single molecule sequencing technologies.</title>
        <authorList>
            <consortium name="Maize Genome Sequencing Project"/>
            <person name="Ware D."/>
        </authorList>
    </citation>
    <scope>NUCLEOTIDE SEQUENCE</scope>
    <source>
        <tissue evidence="6">Seedling</tissue>
    </source>
</reference>
<dbReference type="GO" id="GO:0005179">
    <property type="term" value="F:hormone activity"/>
    <property type="evidence" value="ECO:0007669"/>
    <property type="project" value="UniProtKB-KW"/>
</dbReference>
<feature type="chain" id="PRO_5010835904" evidence="5">
    <location>
        <begin position="37"/>
        <end position="89"/>
    </location>
</feature>
<accession>K7VAJ2</accession>
<evidence type="ECO:0000313" key="8">
    <source>
        <dbReference type="Proteomes" id="UP000007305"/>
    </source>
</evidence>